<dbReference type="Proteomes" id="UP000054485">
    <property type="component" value="Unassembled WGS sequence"/>
</dbReference>
<sequence length="174" mass="20406">MIRLFPADTGCSYGTPYLPTRTHLVFMFYLFIPIWCRHRATELARIDSEWRHDVSCISTITMPLRLLQLIVNIPLRAEPSRECIERPRIEGDEVCESRWSEWVRNHKSDHLQMCFLDPNATYTQTASNAMSSRRTIESPAQSTSLIGMLCTVRFARLRCTYSFFRDNTWTFENS</sequence>
<organism evidence="1 2">
    <name type="scientific">Suillus luteus UH-Slu-Lm8-n1</name>
    <dbReference type="NCBI Taxonomy" id="930992"/>
    <lineage>
        <taxon>Eukaryota</taxon>
        <taxon>Fungi</taxon>
        <taxon>Dikarya</taxon>
        <taxon>Basidiomycota</taxon>
        <taxon>Agaricomycotina</taxon>
        <taxon>Agaricomycetes</taxon>
        <taxon>Agaricomycetidae</taxon>
        <taxon>Boletales</taxon>
        <taxon>Suillineae</taxon>
        <taxon>Suillaceae</taxon>
        <taxon>Suillus</taxon>
    </lineage>
</organism>
<dbReference type="InParanoid" id="A0A0D0AZZ3"/>
<proteinExistence type="predicted"/>
<protein>
    <submittedName>
        <fullName evidence="1">Uncharacterized protein</fullName>
    </submittedName>
</protein>
<reference evidence="2" key="2">
    <citation type="submission" date="2015-01" db="EMBL/GenBank/DDBJ databases">
        <title>Evolutionary Origins and Diversification of the Mycorrhizal Mutualists.</title>
        <authorList>
            <consortium name="DOE Joint Genome Institute"/>
            <consortium name="Mycorrhizal Genomics Consortium"/>
            <person name="Kohler A."/>
            <person name="Kuo A."/>
            <person name="Nagy L.G."/>
            <person name="Floudas D."/>
            <person name="Copeland A."/>
            <person name="Barry K.W."/>
            <person name="Cichocki N."/>
            <person name="Veneault-Fourrey C."/>
            <person name="LaButti K."/>
            <person name="Lindquist E.A."/>
            <person name="Lipzen A."/>
            <person name="Lundell T."/>
            <person name="Morin E."/>
            <person name="Murat C."/>
            <person name="Riley R."/>
            <person name="Ohm R."/>
            <person name="Sun H."/>
            <person name="Tunlid A."/>
            <person name="Henrissat B."/>
            <person name="Grigoriev I.V."/>
            <person name="Hibbett D.S."/>
            <person name="Martin F."/>
        </authorList>
    </citation>
    <scope>NUCLEOTIDE SEQUENCE [LARGE SCALE GENOMIC DNA]</scope>
    <source>
        <strain evidence="2">UH-Slu-Lm8-n1</strain>
    </source>
</reference>
<evidence type="ECO:0000313" key="2">
    <source>
        <dbReference type="Proteomes" id="UP000054485"/>
    </source>
</evidence>
<dbReference type="HOGENOM" id="CLU_1541126_0_0_1"/>
<dbReference type="OrthoDB" id="1305878at2759"/>
<evidence type="ECO:0000313" key="1">
    <source>
        <dbReference type="EMBL" id="KIK43329.1"/>
    </source>
</evidence>
<dbReference type="EMBL" id="KN835215">
    <property type="protein sequence ID" value="KIK43329.1"/>
    <property type="molecule type" value="Genomic_DNA"/>
</dbReference>
<reference evidence="1 2" key="1">
    <citation type="submission" date="2014-04" db="EMBL/GenBank/DDBJ databases">
        <authorList>
            <consortium name="DOE Joint Genome Institute"/>
            <person name="Kuo A."/>
            <person name="Ruytinx J."/>
            <person name="Rineau F."/>
            <person name="Colpaert J."/>
            <person name="Kohler A."/>
            <person name="Nagy L.G."/>
            <person name="Floudas D."/>
            <person name="Copeland A."/>
            <person name="Barry K.W."/>
            <person name="Cichocki N."/>
            <person name="Veneault-Fourrey C."/>
            <person name="LaButti K."/>
            <person name="Lindquist E.A."/>
            <person name="Lipzen A."/>
            <person name="Lundell T."/>
            <person name="Morin E."/>
            <person name="Murat C."/>
            <person name="Sun H."/>
            <person name="Tunlid A."/>
            <person name="Henrissat B."/>
            <person name="Grigoriev I.V."/>
            <person name="Hibbett D.S."/>
            <person name="Martin F."/>
            <person name="Nordberg H.P."/>
            <person name="Cantor M.N."/>
            <person name="Hua S.X."/>
        </authorList>
    </citation>
    <scope>NUCLEOTIDE SEQUENCE [LARGE SCALE GENOMIC DNA]</scope>
    <source>
        <strain evidence="1 2">UH-Slu-Lm8-n1</strain>
    </source>
</reference>
<dbReference type="AlphaFoldDB" id="A0A0D0AZZ3"/>
<name>A0A0D0AZZ3_9AGAM</name>
<gene>
    <name evidence="1" type="ORF">CY34DRAFT_803904</name>
</gene>
<accession>A0A0D0AZZ3</accession>
<keyword evidence="2" id="KW-1185">Reference proteome</keyword>